<keyword evidence="3" id="KW-1185">Reference proteome</keyword>
<reference evidence="2 3" key="1">
    <citation type="submission" date="2008-07" db="EMBL/GenBank/DDBJ databases">
        <authorList>
            <person name="El-Sayed N."/>
            <person name="Caler E."/>
            <person name="Inman J."/>
            <person name="Amedeo P."/>
            <person name="Hass B."/>
            <person name="Wortman J."/>
        </authorList>
    </citation>
    <scope>NUCLEOTIDE SEQUENCE [LARGE SCALE GENOMIC DNA]</scope>
    <source>
        <strain evidence="3">ATCC 50983 / TXsc</strain>
    </source>
</reference>
<feature type="region of interest" description="Disordered" evidence="1">
    <location>
        <begin position="1"/>
        <end position="90"/>
    </location>
</feature>
<proteinExistence type="predicted"/>
<feature type="compositionally biased region" description="Polar residues" evidence="1">
    <location>
        <begin position="71"/>
        <end position="82"/>
    </location>
</feature>
<feature type="compositionally biased region" description="Low complexity" evidence="1">
    <location>
        <begin position="142"/>
        <end position="152"/>
    </location>
</feature>
<evidence type="ECO:0000256" key="1">
    <source>
        <dbReference type="SAM" id="MobiDB-lite"/>
    </source>
</evidence>
<feature type="compositionally biased region" description="Low complexity" evidence="1">
    <location>
        <begin position="39"/>
        <end position="50"/>
    </location>
</feature>
<dbReference type="RefSeq" id="XP_002771766.1">
    <property type="nucleotide sequence ID" value="XM_002771720.1"/>
</dbReference>
<feature type="region of interest" description="Disordered" evidence="1">
    <location>
        <begin position="248"/>
        <end position="282"/>
    </location>
</feature>
<evidence type="ECO:0000313" key="3">
    <source>
        <dbReference type="Proteomes" id="UP000007800"/>
    </source>
</evidence>
<name>C5LI47_PERM5</name>
<dbReference type="OMA" id="EMDQYQI"/>
<feature type="compositionally biased region" description="Acidic residues" evidence="1">
    <location>
        <begin position="127"/>
        <end position="136"/>
    </location>
</feature>
<gene>
    <name evidence="2" type="ORF">Pmar_PMAR026258</name>
</gene>
<dbReference type="EMBL" id="GG682187">
    <property type="protein sequence ID" value="EER03582.1"/>
    <property type="molecule type" value="Genomic_DNA"/>
</dbReference>
<dbReference type="AlphaFoldDB" id="C5LI47"/>
<dbReference type="GeneID" id="9047903"/>
<dbReference type="InParanoid" id="C5LI47"/>
<evidence type="ECO:0000313" key="2">
    <source>
        <dbReference type="EMBL" id="EER03582.1"/>
    </source>
</evidence>
<dbReference type="Proteomes" id="UP000007800">
    <property type="component" value="Unassembled WGS sequence"/>
</dbReference>
<sequence length="364" mass="39444">MEKGESKAAQGHSFVSTPLQSKKRPLAVSEGGLDIDFNATAATPSTAATTRGDSALRGNPCSIRLFREDSSAGSISAQTPVGNTIKRLPPLNAVRSPLPKLQASATTPTGEHAVYVGASRLGHQQREEEEEEEEEAPVTPQRKPGSSLRSRSPSPPKIDKYRSRCRPMPCDGIPPRRLATEFELMLDAGEEAPSSSSTVVMPAPSNFPSLMELPRLTFLYSDEEESDEDLISPGSRLPRMPRINSELRTNVPAGQPSTGRSTVVPDELVGEGDNTPSSTDGGHCMSLKESLVADLEALFLEMDQYQIPLRVASHNLYSRSAQYAEIEDMNTTLQEIVESHPQQFYLKGTTIHFVVQQGSDGVDG</sequence>
<organism evidence="3">
    <name type="scientific">Perkinsus marinus (strain ATCC 50983 / TXsc)</name>
    <dbReference type="NCBI Taxonomy" id="423536"/>
    <lineage>
        <taxon>Eukaryota</taxon>
        <taxon>Sar</taxon>
        <taxon>Alveolata</taxon>
        <taxon>Perkinsozoa</taxon>
        <taxon>Perkinsea</taxon>
        <taxon>Perkinsida</taxon>
        <taxon>Perkinsidae</taxon>
        <taxon>Perkinsus</taxon>
    </lineage>
</organism>
<dbReference type="OrthoDB" id="10414964at2759"/>
<feature type="region of interest" description="Disordered" evidence="1">
    <location>
        <begin position="122"/>
        <end position="172"/>
    </location>
</feature>
<accession>C5LI47</accession>
<protein>
    <submittedName>
        <fullName evidence="2">Uncharacterized protein</fullName>
    </submittedName>
</protein>